<dbReference type="InterPro" id="IPR000218">
    <property type="entry name" value="Ribosomal_uL14"/>
</dbReference>
<dbReference type="InterPro" id="IPR005745">
    <property type="entry name" value="Ribosomal_uL14_bac-type"/>
</dbReference>
<keyword evidence="2" id="KW-0699">rRNA-binding</keyword>
<dbReference type="EMBL" id="KJ772292">
    <property type="protein sequence ID" value="AII40878.1"/>
    <property type="molecule type" value="Genomic_DNA"/>
</dbReference>
<dbReference type="GO" id="GO:0070180">
    <property type="term" value="F:large ribosomal subunit rRNA binding"/>
    <property type="evidence" value="ECO:0007669"/>
    <property type="project" value="TreeGrafter"/>
</dbReference>
<dbReference type="GO" id="GO:0003735">
    <property type="term" value="F:structural constituent of ribosome"/>
    <property type="evidence" value="ECO:0007669"/>
    <property type="project" value="InterPro"/>
</dbReference>
<dbReference type="InterPro" id="IPR019972">
    <property type="entry name" value="Ribosomal_uL14_CS"/>
</dbReference>
<dbReference type="PROSITE" id="PS00049">
    <property type="entry name" value="RIBOSOMAL_L14"/>
    <property type="match status" value="1"/>
</dbReference>
<dbReference type="PANTHER" id="PTHR11761:SF3">
    <property type="entry name" value="LARGE RIBOSOMAL SUBUNIT PROTEIN UL14M"/>
    <property type="match status" value="1"/>
</dbReference>
<reference evidence="9" key="2">
    <citation type="submission" date="2014-06" db="EMBL/GenBank/DDBJ databases">
        <authorList>
            <person name="Logacheva M.D."/>
        </authorList>
    </citation>
    <scope>NUCLEOTIDE SEQUENCE</scope>
</reference>
<dbReference type="GO" id="GO:0022625">
    <property type="term" value="C:cytosolic large ribosomal subunit"/>
    <property type="evidence" value="ECO:0007669"/>
    <property type="project" value="TreeGrafter"/>
</dbReference>
<evidence type="ECO:0000313" key="8">
    <source>
        <dbReference type="EMBL" id="AII40878.1"/>
    </source>
</evidence>
<proteinExistence type="inferred from homology"/>
<reference evidence="9" key="3">
    <citation type="journal article" date="2015" name="Genome Biol. Evol.">
        <title>Exploring the Limits for Reduction of Plastid Genomes: a Case Study of the Mycoheterotrophic Orchids Epipogium aphyllum and Epipogium roseum.</title>
        <authorList>
            <person name="Schelkunov M."/>
            <person name="Shtratnikova V."/>
            <person name="Nuraliev M."/>
            <person name="Selosse M.A."/>
            <person name="Penin A."/>
            <person name="Logacheva M."/>
        </authorList>
    </citation>
    <scope>NUCLEOTIDE SEQUENCE</scope>
</reference>
<keyword evidence="3" id="KW-0694">RNA-binding</keyword>
<dbReference type="GO" id="GO:0006412">
    <property type="term" value="P:translation"/>
    <property type="evidence" value="ECO:0007669"/>
    <property type="project" value="InterPro"/>
</dbReference>
<keyword evidence="9" id="KW-0934">Plastid</keyword>
<dbReference type="InterPro" id="IPR036853">
    <property type="entry name" value="Ribosomal_uL14_sf"/>
</dbReference>
<evidence type="ECO:0000256" key="7">
    <source>
        <dbReference type="RuleBase" id="RU003949"/>
    </source>
</evidence>
<reference evidence="8" key="1">
    <citation type="submission" date="2014-05" db="EMBL/GenBank/DDBJ databases">
        <authorList>
            <person name="Logacheva M.D."/>
            <person name="Schelkunov M.I."/>
            <person name="Shtratnikova V.Y."/>
            <person name="Penin A.A."/>
        </authorList>
    </citation>
    <scope>NUCLEOTIDE SEQUENCE</scope>
</reference>
<dbReference type="NCBIfam" id="TIGR01067">
    <property type="entry name" value="rplN_bact"/>
    <property type="match status" value="1"/>
</dbReference>
<dbReference type="SMART" id="SM01374">
    <property type="entry name" value="Ribosomal_L14"/>
    <property type="match status" value="1"/>
</dbReference>
<dbReference type="GeneID" id="23454182"/>
<evidence type="ECO:0000256" key="6">
    <source>
        <dbReference type="ARBA" id="ARBA00035424"/>
    </source>
</evidence>
<dbReference type="Pfam" id="PF00238">
    <property type="entry name" value="Ribosomal_L14"/>
    <property type="match status" value="1"/>
</dbReference>
<keyword evidence="4 7" id="KW-0689">Ribosomal protein</keyword>
<accession>A0A0B4PKD6</accession>
<dbReference type="AlphaFoldDB" id="A0A0B4PKD6"/>
<dbReference type="SUPFAM" id="SSF50193">
    <property type="entry name" value="Ribosomal protein L14"/>
    <property type="match status" value="1"/>
</dbReference>
<protein>
    <recommendedName>
        <fullName evidence="6">50S ribosomal protein L14, chloroplastic</fullName>
    </recommendedName>
</protein>
<dbReference type="PANTHER" id="PTHR11761">
    <property type="entry name" value="50S/60S RIBOSOMAL PROTEIN L14/L23"/>
    <property type="match status" value="1"/>
</dbReference>
<evidence type="ECO:0000256" key="5">
    <source>
        <dbReference type="ARBA" id="ARBA00023274"/>
    </source>
</evidence>
<dbReference type="CDD" id="cd00337">
    <property type="entry name" value="Ribosomal_uL14"/>
    <property type="match status" value="1"/>
</dbReference>
<sequence length="122" mass="13688">MIQPHTFLNVADNSGALKLMCIQKLGISNKTYAHIGDFIVVVIKEALPNVILERSEITLAVIVRMNKEFNRNNGLIIRYDDNAAVLIDKEGNPRGTRVFGAIIRELKIFNFIKIISLAPEIL</sequence>
<geneLocation type="plastid" evidence="9"/>
<evidence type="ECO:0000256" key="3">
    <source>
        <dbReference type="ARBA" id="ARBA00022884"/>
    </source>
</evidence>
<dbReference type="Gene3D" id="2.40.150.20">
    <property type="entry name" value="Ribosomal protein L14"/>
    <property type="match status" value="1"/>
</dbReference>
<dbReference type="HAMAP" id="MF_01367">
    <property type="entry name" value="Ribosomal_uL14"/>
    <property type="match status" value="1"/>
</dbReference>
<name>A0A0B4PKD6_9ASPA</name>
<evidence type="ECO:0000256" key="4">
    <source>
        <dbReference type="ARBA" id="ARBA00022980"/>
    </source>
</evidence>
<evidence type="ECO:0000256" key="1">
    <source>
        <dbReference type="ARBA" id="ARBA00010745"/>
    </source>
</evidence>
<gene>
    <name evidence="9" type="primary">rpl14</name>
</gene>
<comment type="similarity">
    <text evidence="1 7">Belongs to the universal ribosomal protein uL14 family.</text>
</comment>
<dbReference type="EMBL" id="KJ946456">
    <property type="protein sequence ID" value="AIS35840.1"/>
    <property type="molecule type" value="Genomic_DNA"/>
</dbReference>
<organism evidence="9">
    <name type="scientific">Epipogium aphyllum</name>
    <dbReference type="NCBI Taxonomy" id="449980"/>
    <lineage>
        <taxon>Eukaryota</taxon>
        <taxon>Viridiplantae</taxon>
        <taxon>Streptophyta</taxon>
        <taxon>Embryophyta</taxon>
        <taxon>Tracheophyta</taxon>
        <taxon>Spermatophyta</taxon>
        <taxon>Magnoliopsida</taxon>
        <taxon>Liliopsida</taxon>
        <taxon>Asparagales</taxon>
        <taxon>Orchidaceae</taxon>
        <taxon>Epidendroideae</taxon>
        <taxon>Nervilieae</taxon>
        <taxon>Epipogiinae</taxon>
        <taxon>Epipogium</taxon>
    </lineage>
</organism>
<dbReference type="RefSeq" id="YP_009121269.1">
    <property type="nucleotide sequence ID" value="NC_026449.1"/>
</dbReference>
<evidence type="ECO:0000313" key="9">
    <source>
        <dbReference type="EMBL" id="AIS35840.1"/>
    </source>
</evidence>
<keyword evidence="5 7" id="KW-0687">Ribonucleoprotein</keyword>
<evidence type="ECO:0000256" key="2">
    <source>
        <dbReference type="ARBA" id="ARBA00022730"/>
    </source>
</evidence>